<sequence>MECGNIVIRKIVNSDIASVQHFLLGQLQDLFSQDGQNAITDDVWGLAKLYIEPVRNQMWAAFSPEGTVIGTIAICEYNDRIAVLKGRYPGKTTAEIGRCYIEKALRRQGIGSRLLKEVEAFGYEKEYEIIYLHTHRFLPGGFHFWEKQGFGIVVEEQGDAQIVHMEKSVASK</sequence>
<accession>A0A1I4IKS2</accession>
<dbReference type="OrthoDB" id="9789603at2"/>
<name>A0A1I4IKS2_9FIRM</name>
<protein>
    <submittedName>
        <fullName evidence="3">Acetyltransferase (GNAT) family protein</fullName>
    </submittedName>
</protein>
<dbReference type="PANTHER" id="PTHR13947:SF37">
    <property type="entry name" value="LD18367P"/>
    <property type="match status" value="1"/>
</dbReference>
<keyword evidence="1 3" id="KW-0808">Transferase</keyword>
<evidence type="ECO:0000313" key="3">
    <source>
        <dbReference type="EMBL" id="SFL54593.1"/>
    </source>
</evidence>
<evidence type="ECO:0000259" key="2">
    <source>
        <dbReference type="PROSITE" id="PS51186"/>
    </source>
</evidence>
<keyword evidence="4" id="KW-1185">Reference proteome</keyword>
<dbReference type="CDD" id="cd04301">
    <property type="entry name" value="NAT_SF"/>
    <property type="match status" value="1"/>
</dbReference>
<dbReference type="InterPro" id="IPR000182">
    <property type="entry name" value="GNAT_dom"/>
</dbReference>
<dbReference type="PANTHER" id="PTHR13947">
    <property type="entry name" value="GNAT FAMILY N-ACETYLTRANSFERASE"/>
    <property type="match status" value="1"/>
</dbReference>
<organism evidence="3 4">
    <name type="scientific">Pelosinus propionicus DSM 13327</name>
    <dbReference type="NCBI Taxonomy" id="1123291"/>
    <lineage>
        <taxon>Bacteria</taxon>
        <taxon>Bacillati</taxon>
        <taxon>Bacillota</taxon>
        <taxon>Negativicutes</taxon>
        <taxon>Selenomonadales</taxon>
        <taxon>Sporomusaceae</taxon>
        <taxon>Pelosinus</taxon>
    </lineage>
</organism>
<feature type="domain" description="N-acetyltransferase" evidence="2">
    <location>
        <begin position="6"/>
        <end position="170"/>
    </location>
</feature>
<reference evidence="4" key="1">
    <citation type="submission" date="2016-10" db="EMBL/GenBank/DDBJ databases">
        <authorList>
            <person name="Varghese N."/>
            <person name="Submissions S."/>
        </authorList>
    </citation>
    <scope>NUCLEOTIDE SEQUENCE [LARGE SCALE GENOMIC DNA]</scope>
    <source>
        <strain evidence="4">DSM 13327</strain>
    </source>
</reference>
<dbReference type="InterPro" id="IPR050769">
    <property type="entry name" value="NAT_camello-type"/>
</dbReference>
<dbReference type="AlphaFoldDB" id="A0A1I4IKS2"/>
<dbReference type="SUPFAM" id="SSF55729">
    <property type="entry name" value="Acyl-CoA N-acyltransferases (Nat)"/>
    <property type="match status" value="1"/>
</dbReference>
<evidence type="ECO:0000256" key="1">
    <source>
        <dbReference type="ARBA" id="ARBA00022679"/>
    </source>
</evidence>
<dbReference type="STRING" id="1123291.SAMN04490355_1008108"/>
<dbReference type="PROSITE" id="PS51186">
    <property type="entry name" value="GNAT"/>
    <property type="match status" value="1"/>
</dbReference>
<dbReference type="InterPro" id="IPR016181">
    <property type="entry name" value="Acyl_CoA_acyltransferase"/>
</dbReference>
<gene>
    <name evidence="3" type="ORF">SAMN04490355_1008108</name>
</gene>
<dbReference type="Pfam" id="PF00583">
    <property type="entry name" value="Acetyltransf_1"/>
    <property type="match status" value="1"/>
</dbReference>
<dbReference type="Proteomes" id="UP000199520">
    <property type="component" value="Unassembled WGS sequence"/>
</dbReference>
<proteinExistence type="predicted"/>
<dbReference type="EMBL" id="FOTS01000008">
    <property type="protein sequence ID" value="SFL54593.1"/>
    <property type="molecule type" value="Genomic_DNA"/>
</dbReference>
<dbReference type="RefSeq" id="WP_090933958.1">
    <property type="nucleotide sequence ID" value="NZ_FOTS01000008.1"/>
</dbReference>
<evidence type="ECO:0000313" key="4">
    <source>
        <dbReference type="Proteomes" id="UP000199520"/>
    </source>
</evidence>
<dbReference type="GO" id="GO:0008080">
    <property type="term" value="F:N-acetyltransferase activity"/>
    <property type="evidence" value="ECO:0007669"/>
    <property type="project" value="InterPro"/>
</dbReference>
<dbReference type="Gene3D" id="3.40.630.30">
    <property type="match status" value="1"/>
</dbReference>